<evidence type="ECO:0000313" key="3">
    <source>
        <dbReference type="Proteomes" id="UP000027120"/>
    </source>
</evidence>
<keyword evidence="3" id="KW-1185">Reference proteome</keyword>
<reference evidence="2 3" key="1">
    <citation type="submission" date="2014-04" db="EMBL/GenBank/DDBJ databases">
        <authorList>
            <consortium name="International Citrus Genome Consortium"/>
            <person name="Gmitter F."/>
            <person name="Chen C."/>
            <person name="Farmerie W."/>
            <person name="Harkins T."/>
            <person name="Desany B."/>
            <person name="Mohiuddin M."/>
            <person name="Kodira C."/>
            <person name="Borodovsky M."/>
            <person name="Lomsadze A."/>
            <person name="Burns P."/>
            <person name="Jenkins J."/>
            <person name="Prochnik S."/>
            <person name="Shu S."/>
            <person name="Chapman J."/>
            <person name="Pitluck S."/>
            <person name="Schmutz J."/>
            <person name="Rokhsar D."/>
        </authorList>
    </citation>
    <scope>NUCLEOTIDE SEQUENCE</scope>
</reference>
<proteinExistence type="predicted"/>
<keyword evidence="1" id="KW-1133">Transmembrane helix</keyword>
<protein>
    <submittedName>
        <fullName evidence="2">Uncharacterized protein</fullName>
    </submittedName>
</protein>
<dbReference type="EMBL" id="KK784873">
    <property type="protein sequence ID" value="KDO86871.1"/>
    <property type="molecule type" value="Genomic_DNA"/>
</dbReference>
<keyword evidence="1" id="KW-0812">Transmembrane</keyword>
<name>A0A067HG33_CITSI</name>
<accession>A0A067HG33</accession>
<dbReference type="Proteomes" id="UP000027120">
    <property type="component" value="Unassembled WGS sequence"/>
</dbReference>
<dbReference type="AlphaFoldDB" id="A0A067HG33"/>
<keyword evidence="1" id="KW-0472">Membrane</keyword>
<organism evidence="2 3">
    <name type="scientific">Citrus sinensis</name>
    <name type="common">Sweet orange</name>
    <name type="synonym">Citrus aurantium var. sinensis</name>
    <dbReference type="NCBI Taxonomy" id="2711"/>
    <lineage>
        <taxon>Eukaryota</taxon>
        <taxon>Viridiplantae</taxon>
        <taxon>Streptophyta</taxon>
        <taxon>Embryophyta</taxon>
        <taxon>Tracheophyta</taxon>
        <taxon>Spermatophyta</taxon>
        <taxon>Magnoliopsida</taxon>
        <taxon>eudicotyledons</taxon>
        <taxon>Gunneridae</taxon>
        <taxon>Pentapetalae</taxon>
        <taxon>rosids</taxon>
        <taxon>malvids</taxon>
        <taxon>Sapindales</taxon>
        <taxon>Rutaceae</taxon>
        <taxon>Aurantioideae</taxon>
        <taxon>Citrus</taxon>
    </lineage>
</organism>
<gene>
    <name evidence="2" type="ORF">CISIN_1g041005mg</name>
</gene>
<feature type="transmembrane region" description="Helical" evidence="1">
    <location>
        <begin position="6"/>
        <end position="24"/>
    </location>
</feature>
<sequence length="100" mass="11308">MTTIIIFVTMMTPFVVLAFVVVVTRTGKDGRWLYEFNILRKILPFKFRNPTGTGGGFLTMIQLPNLVVSLRFLQVSDQSEKLLHLLLLLRGLGEGEVINL</sequence>
<evidence type="ECO:0000313" key="2">
    <source>
        <dbReference type="EMBL" id="KDO86871.1"/>
    </source>
</evidence>
<evidence type="ECO:0000256" key="1">
    <source>
        <dbReference type="SAM" id="Phobius"/>
    </source>
</evidence>